<evidence type="ECO:0000313" key="1">
    <source>
        <dbReference type="EMBL" id="EKC57611.1"/>
    </source>
</evidence>
<feature type="non-terminal residue" evidence="1">
    <location>
        <position position="33"/>
    </location>
</feature>
<sequence>MFSVQVNIFSEEWEFEFTPGFKTPDWAKGAVMY</sequence>
<comment type="caution">
    <text evidence="1">The sequence shown here is derived from an EMBL/GenBank/DDBJ whole genome shotgun (WGS) entry which is preliminary data.</text>
</comment>
<gene>
    <name evidence="1" type="ORF">OBE_10436</name>
</gene>
<protein>
    <submittedName>
        <fullName evidence="1">Uncharacterized protein</fullName>
    </submittedName>
</protein>
<name>K1TEL3_9ZZZZ</name>
<reference evidence="1" key="1">
    <citation type="journal article" date="2013" name="Environ. Microbiol.">
        <title>Microbiota from the distal guts of lean and obese adolescents exhibit partial functional redundancy besides clear differences in community structure.</title>
        <authorList>
            <person name="Ferrer M."/>
            <person name="Ruiz A."/>
            <person name="Lanza F."/>
            <person name="Haange S.B."/>
            <person name="Oberbach A."/>
            <person name="Till H."/>
            <person name="Bargiela R."/>
            <person name="Campoy C."/>
            <person name="Segura M.T."/>
            <person name="Richter M."/>
            <person name="von Bergen M."/>
            <person name="Seifert J."/>
            <person name="Suarez A."/>
        </authorList>
    </citation>
    <scope>NUCLEOTIDE SEQUENCE</scope>
</reference>
<organism evidence="1">
    <name type="scientific">human gut metagenome</name>
    <dbReference type="NCBI Taxonomy" id="408170"/>
    <lineage>
        <taxon>unclassified sequences</taxon>
        <taxon>metagenomes</taxon>
        <taxon>organismal metagenomes</taxon>
    </lineage>
</organism>
<proteinExistence type="predicted"/>
<dbReference type="EMBL" id="AJWZ01007188">
    <property type="protein sequence ID" value="EKC57611.1"/>
    <property type="molecule type" value="Genomic_DNA"/>
</dbReference>
<accession>K1TEL3</accession>
<dbReference type="AlphaFoldDB" id="K1TEL3"/>